<comment type="caution">
    <text evidence="1">The sequence shown here is derived from an EMBL/GenBank/DDBJ whole genome shotgun (WGS) entry which is preliminary data.</text>
</comment>
<dbReference type="AlphaFoldDB" id="A0A7J9P3L7"/>
<gene>
    <name evidence="1" type="ORF">HNP89_000593</name>
</gene>
<organism evidence="1 2">
    <name type="scientific">Methanococcus maripaludis</name>
    <name type="common">Methanococcus deltae</name>
    <dbReference type="NCBI Taxonomy" id="39152"/>
    <lineage>
        <taxon>Archaea</taxon>
        <taxon>Methanobacteriati</taxon>
        <taxon>Methanobacteriota</taxon>
        <taxon>Methanomada group</taxon>
        <taxon>Methanococci</taxon>
        <taxon>Methanococcales</taxon>
        <taxon>Methanococcaceae</taxon>
        <taxon>Methanococcus</taxon>
    </lineage>
</organism>
<proteinExistence type="predicted"/>
<reference evidence="1 2" key="1">
    <citation type="submission" date="2020-07" db="EMBL/GenBank/DDBJ databases">
        <title>Genomic Encyclopedia of Type Strains, Phase IV (KMG-V): Genome sequencing to study the core and pangenomes of soil and plant-associated prokaryotes.</title>
        <authorList>
            <person name="Whitman W."/>
        </authorList>
    </citation>
    <scope>NUCLEOTIDE SEQUENCE [LARGE SCALE GENOMIC DNA]</scope>
    <source>
        <strain evidence="1 2">S1</strain>
    </source>
</reference>
<accession>A0A7J9P3L7</accession>
<name>A0A7J9P3L7_METMI</name>
<dbReference type="RefSeq" id="WP_258559215.1">
    <property type="nucleotide sequence ID" value="NZ_JACDUK010000001.1"/>
</dbReference>
<evidence type="ECO:0000313" key="2">
    <source>
        <dbReference type="Proteomes" id="UP000522365"/>
    </source>
</evidence>
<dbReference type="Proteomes" id="UP000522365">
    <property type="component" value="Unassembled WGS sequence"/>
</dbReference>
<sequence length="120" mass="14334">MKKFFEKHGFSRATFSQTNGVVKHKMFHKTEKIDIVFTYCAKTDRLKFNFTSKGNYGELVSEKYTELKDFEKNFESFGKYVSALRSVNLEPELRPEFVEKVEKIMEKKPIKVDNLRKRYE</sequence>
<dbReference type="EMBL" id="JACDUK010000001">
    <property type="protein sequence ID" value="MBA2852656.1"/>
    <property type="molecule type" value="Genomic_DNA"/>
</dbReference>
<protein>
    <submittedName>
        <fullName evidence="1">Uncharacterized protein</fullName>
    </submittedName>
</protein>
<evidence type="ECO:0000313" key="1">
    <source>
        <dbReference type="EMBL" id="MBA2852656.1"/>
    </source>
</evidence>